<dbReference type="Proteomes" id="UP000218334">
    <property type="component" value="Unassembled WGS sequence"/>
</dbReference>
<gene>
    <name evidence="2" type="ORF">ARMSODRAFT_1024726</name>
</gene>
<feature type="compositionally biased region" description="Polar residues" evidence="1">
    <location>
        <begin position="121"/>
        <end position="139"/>
    </location>
</feature>
<dbReference type="EMBL" id="KZ293465">
    <property type="protein sequence ID" value="PBK62516.1"/>
    <property type="molecule type" value="Genomic_DNA"/>
</dbReference>
<proteinExistence type="predicted"/>
<name>A0A2H3BHH7_9AGAR</name>
<accession>A0A2H3BHH7</accession>
<evidence type="ECO:0000256" key="1">
    <source>
        <dbReference type="SAM" id="MobiDB-lite"/>
    </source>
</evidence>
<feature type="compositionally biased region" description="Polar residues" evidence="1">
    <location>
        <begin position="88"/>
        <end position="112"/>
    </location>
</feature>
<sequence length="139" mass="14562">MLPSTAASSCSFRFELSSRDIGDYYRYLSSTTTIPTAPASLAQQSIQGLLKTTFSKPVEAGCVSDDASMSPMEGRFEQRASKAPHFDSGSTDGAPQRTFPSSGVLTTSVTDNRASKAAGVQTMNTPSTNYAAKSGTGLT</sequence>
<feature type="region of interest" description="Disordered" evidence="1">
    <location>
        <begin position="65"/>
        <end position="139"/>
    </location>
</feature>
<dbReference type="AlphaFoldDB" id="A0A2H3BHH7"/>
<keyword evidence="3" id="KW-1185">Reference proteome</keyword>
<evidence type="ECO:0000313" key="2">
    <source>
        <dbReference type="EMBL" id="PBK62516.1"/>
    </source>
</evidence>
<evidence type="ECO:0000313" key="3">
    <source>
        <dbReference type="Proteomes" id="UP000218334"/>
    </source>
</evidence>
<reference evidence="3" key="1">
    <citation type="journal article" date="2017" name="Nat. Ecol. Evol.">
        <title>Genome expansion and lineage-specific genetic innovations in the forest pathogenic fungi Armillaria.</title>
        <authorList>
            <person name="Sipos G."/>
            <person name="Prasanna A.N."/>
            <person name="Walter M.C."/>
            <person name="O'Connor E."/>
            <person name="Balint B."/>
            <person name="Krizsan K."/>
            <person name="Kiss B."/>
            <person name="Hess J."/>
            <person name="Varga T."/>
            <person name="Slot J."/>
            <person name="Riley R."/>
            <person name="Boka B."/>
            <person name="Rigling D."/>
            <person name="Barry K."/>
            <person name="Lee J."/>
            <person name="Mihaltcheva S."/>
            <person name="LaButti K."/>
            <person name="Lipzen A."/>
            <person name="Waldron R."/>
            <person name="Moloney N.M."/>
            <person name="Sperisen C."/>
            <person name="Kredics L."/>
            <person name="Vagvoelgyi C."/>
            <person name="Patrignani A."/>
            <person name="Fitzpatrick D."/>
            <person name="Nagy I."/>
            <person name="Doyle S."/>
            <person name="Anderson J.B."/>
            <person name="Grigoriev I.V."/>
            <person name="Gueldener U."/>
            <person name="Muensterkoetter M."/>
            <person name="Nagy L.G."/>
        </authorList>
    </citation>
    <scope>NUCLEOTIDE SEQUENCE [LARGE SCALE GENOMIC DNA]</scope>
    <source>
        <strain evidence="3">28-4</strain>
    </source>
</reference>
<organism evidence="2 3">
    <name type="scientific">Armillaria solidipes</name>
    <dbReference type="NCBI Taxonomy" id="1076256"/>
    <lineage>
        <taxon>Eukaryota</taxon>
        <taxon>Fungi</taxon>
        <taxon>Dikarya</taxon>
        <taxon>Basidiomycota</taxon>
        <taxon>Agaricomycotina</taxon>
        <taxon>Agaricomycetes</taxon>
        <taxon>Agaricomycetidae</taxon>
        <taxon>Agaricales</taxon>
        <taxon>Marasmiineae</taxon>
        <taxon>Physalacriaceae</taxon>
        <taxon>Armillaria</taxon>
    </lineage>
</organism>
<protein>
    <submittedName>
        <fullName evidence="2">Uncharacterized protein</fullName>
    </submittedName>
</protein>